<dbReference type="InterPro" id="IPR003660">
    <property type="entry name" value="HAMP_dom"/>
</dbReference>
<dbReference type="Proteomes" id="UP000237911">
    <property type="component" value="Unassembled WGS sequence"/>
</dbReference>
<keyword evidence="6 13" id="KW-0812">Transmembrane</keyword>
<dbReference type="GO" id="GO:0005524">
    <property type="term" value="F:ATP binding"/>
    <property type="evidence" value="ECO:0007669"/>
    <property type="project" value="UniProtKB-KW"/>
</dbReference>
<evidence type="ECO:0000256" key="5">
    <source>
        <dbReference type="ARBA" id="ARBA00022679"/>
    </source>
</evidence>
<keyword evidence="17" id="KW-1185">Reference proteome</keyword>
<evidence type="ECO:0000256" key="3">
    <source>
        <dbReference type="ARBA" id="ARBA00012438"/>
    </source>
</evidence>
<keyword evidence="5" id="KW-0808">Transferase</keyword>
<dbReference type="InterPro" id="IPR003594">
    <property type="entry name" value="HATPase_dom"/>
</dbReference>
<evidence type="ECO:0000256" key="7">
    <source>
        <dbReference type="ARBA" id="ARBA00022741"/>
    </source>
</evidence>
<dbReference type="RefSeq" id="WP_105295440.1">
    <property type="nucleotide sequence ID" value="NZ_PUEV01000083.1"/>
</dbReference>
<sequence>MTLFDHPEEVGQVFEESAEPAEDGHKPESAAVKRPSRWSVRNWPVRWKVLAIALLPLALAGLFGGLRISNALTEANRLRLVADRAEMIPAITNYMSALGDALVAASSDGDAEGARKNFENRKYELQSRLSHTDVANDVRSGVESLIERGQGLLSSVSTTGVGLRDEVTGYAPILLTAEDAINGSVRVDSERIRAQTEGLSRAVGARGQMMMQELLVNRGGELPDPELRSSMMTLAGTEPSTLFGMSEVLGVDSPDAKSLQQQLVTRMSIMSDPEQVLPNNPVLRDSIRTTDQIAAQLISENTGAVTAAVEDRAADRRAAAVRDIVLVLAAITATLLAVWLVARSLVRPLRTLRDSALQVAHVDLEQEIARLRAGSPGSDRDPDPLPVYTTEEVGQVAHAVDELHAQALLLAGDEARLRRLVNEMFETMSRRNRSLVDQQLALIDRLERNEDDPDRLESLFRLDHLAARMRRNGANLLVLAGARVPHERGRPVPLATLISAAASEVEGYDRVQTVLVPDTTVIGAAAADCIHLLAELIDNALRYSAPTEPVRVVAGFENDGGVVVEVVDVGLGMTDADLRMANMRLAAGGEFSPENARHMGLFVISRLAARHEIEVRLFPASQGSRGITAEVYLPPHLLTVRPFEESSPALAPPAQPYFAPAEQPPPAPQRYEPEPEPYEYQPEPYQSYAPYEDAEPAEPGPVVSLLPRRTPGSSGITGVPSEQPSQPAQPPTTPERVRRELLQPWWEAEEQGAGQPEAPAPDPHRAPEPAAERFAPADTSGYFAARARVGAAAPEPQPEPEPESEPATESDSIYQRMLSESVGIDPNEPSLRADLDWQSVWDRGWSVAAEAENVPVVAHTEHGLPVREPGARLVPGSAAAATPAGEDPHAVAHDPADAEQPVTSNGVPPQPAHEPLERDPAAIRSSISSHFGGVHAARSHARENGLEGGLEQGPDKGPENSLDTDQGQNQ</sequence>
<dbReference type="Gene3D" id="6.10.340.10">
    <property type="match status" value="1"/>
</dbReference>
<dbReference type="SMART" id="SM00387">
    <property type="entry name" value="HATPase_c"/>
    <property type="match status" value="1"/>
</dbReference>
<feature type="compositionally biased region" description="Basic and acidic residues" evidence="12">
    <location>
        <begin position="762"/>
        <end position="771"/>
    </location>
</feature>
<comment type="catalytic activity">
    <reaction evidence="1">
        <text>ATP + protein L-histidine = ADP + protein N-phospho-L-histidine.</text>
        <dbReference type="EC" id="2.7.13.3"/>
    </reaction>
</comment>
<feature type="transmembrane region" description="Helical" evidence="13">
    <location>
        <begin position="324"/>
        <end position="342"/>
    </location>
</feature>
<evidence type="ECO:0000256" key="9">
    <source>
        <dbReference type="ARBA" id="ARBA00022840"/>
    </source>
</evidence>
<reference evidence="16 17" key="1">
    <citation type="submission" date="2018-02" db="EMBL/GenBank/DDBJ databases">
        <title>Draft genome sequence of Mycobacterium virginiense isolated from mud of a swine farm in Japan.</title>
        <authorList>
            <person name="Ohya K."/>
        </authorList>
    </citation>
    <scope>NUCLEOTIDE SEQUENCE [LARGE SCALE GENOMIC DNA]</scope>
    <source>
        <strain evidence="16 17">GF75</strain>
    </source>
</reference>
<keyword evidence="7" id="KW-0547">Nucleotide-binding</keyword>
<proteinExistence type="predicted"/>
<keyword evidence="10 13" id="KW-1133">Transmembrane helix</keyword>
<dbReference type="InterPro" id="IPR036890">
    <property type="entry name" value="HATPase_C_sf"/>
</dbReference>
<dbReference type="GO" id="GO:0016020">
    <property type="term" value="C:membrane"/>
    <property type="evidence" value="ECO:0007669"/>
    <property type="project" value="UniProtKB-SubCell"/>
</dbReference>
<evidence type="ECO:0000313" key="17">
    <source>
        <dbReference type="Proteomes" id="UP000237911"/>
    </source>
</evidence>
<keyword evidence="4" id="KW-0597">Phosphoprotein</keyword>
<feature type="compositionally biased region" description="Basic and acidic residues" evidence="12">
    <location>
        <begin position="886"/>
        <end position="896"/>
    </location>
</feature>
<dbReference type="InterPro" id="IPR050980">
    <property type="entry name" value="2C_sensor_his_kinase"/>
</dbReference>
<feature type="compositionally biased region" description="Low complexity" evidence="12">
    <location>
        <begin position="678"/>
        <end position="691"/>
    </location>
</feature>
<evidence type="ECO:0000256" key="13">
    <source>
        <dbReference type="SAM" id="Phobius"/>
    </source>
</evidence>
<feature type="region of interest" description="Disordered" evidence="12">
    <location>
        <begin position="861"/>
        <end position="970"/>
    </location>
</feature>
<dbReference type="Gene3D" id="3.30.565.10">
    <property type="entry name" value="Histidine kinase-like ATPase, C-terminal domain"/>
    <property type="match status" value="1"/>
</dbReference>
<feature type="transmembrane region" description="Helical" evidence="13">
    <location>
        <begin position="49"/>
        <end position="69"/>
    </location>
</feature>
<comment type="subcellular location">
    <subcellularLocation>
        <location evidence="2">Membrane</location>
    </subcellularLocation>
</comment>
<feature type="compositionally biased region" description="Acidic residues" evidence="12">
    <location>
        <begin position="798"/>
        <end position="808"/>
    </location>
</feature>
<evidence type="ECO:0000259" key="15">
    <source>
        <dbReference type="SMART" id="SM00387"/>
    </source>
</evidence>
<evidence type="ECO:0000256" key="8">
    <source>
        <dbReference type="ARBA" id="ARBA00022777"/>
    </source>
</evidence>
<evidence type="ECO:0000256" key="12">
    <source>
        <dbReference type="SAM" id="MobiDB-lite"/>
    </source>
</evidence>
<comment type="caution">
    <text evidence="16">The sequence shown here is derived from an EMBL/GenBank/DDBJ whole genome shotgun (WGS) entry which is preliminary data.</text>
</comment>
<dbReference type="GO" id="GO:0004673">
    <property type="term" value="F:protein histidine kinase activity"/>
    <property type="evidence" value="ECO:0007669"/>
    <property type="project" value="UniProtKB-EC"/>
</dbReference>
<evidence type="ECO:0000256" key="4">
    <source>
        <dbReference type="ARBA" id="ARBA00022553"/>
    </source>
</evidence>
<dbReference type="EMBL" id="PUEV01000083">
    <property type="protein sequence ID" value="PQM51259.1"/>
    <property type="molecule type" value="Genomic_DNA"/>
</dbReference>
<name>A0A9X7IL85_9MYCO</name>
<dbReference type="GO" id="GO:0000160">
    <property type="term" value="P:phosphorelay signal transduction system"/>
    <property type="evidence" value="ECO:0007669"/>
    <property type="project" value="UniProtKB-KW"/>
</dbReference>
<evidence type="ECO:0000259" key="14">
    <source>
        <dbReference type="SMART" id="SM00304"/>
    </source>
</evidence>
<feature type="region of interest" description="Disordered" evidence="12">
    <location>
        <begin position="646"/>
        <end position="830"/>
    </location>
</feature>
<accession>A0A9X7IL85</accession>
<dbReference type="AlphaFoldDB" id="A0A9X7IL85"/>
<keyword evidence="8" id="KW-0418">Kinase</keyword>
<keyword evidence="11" id="KW-0902">Two-component regulatory system</keyword>
<dbReference type="SUPFAM" id="SSF55874">
    <property type="entry name" value="ATPase domain of HSP90 chaperone/DNA topoisomerase II/histidine kinase"/>
    <property type="match status" value="1"/>
</dbReference>
<keyword evidence="9 16" id="KW-0067">ATP-binding</keyword>
<dbReference type="PANTHER" id="PTHR44936">
    <property type="entry name" value="SENSOR PROTEIN CREC"/>
    <property type="match status" value="1"/>
</dbReference>
<feature type="domain" description="HAMP" evidence="14">
    <location>
        <begin position="343"/>
        <end position="412"/>
    </location>
</feature>
<protein>
    <recommendedName>
        <fullName evidence="3">histidine kinase</fullName>
        <ecNumber evidence="3">2.7.13.3</ecNumber>
    </recommendedName>
</protein>
<feature type="domain" description="Histidine kinase/HSP90-like ATPase" evidence="15">
    <location>
        <begin position="524"/>
        <end position="637"/>
    </location>
</feature>
<feature type="compositionally biased region" description="Low complexity" evidence="12">
    <location>
        <begin position="772"/>
        <end position="794"/>
    </location>
</feature>
<evidence type="ECO:0000256" key="2">
    <source>
        <dbReference type="ARBA" id="ARBA00004370"/>
    </source>
</evidence>
<evidence type="ECO:0000256" key="11">
    <source>
        <dbReference type="ARBA" id="ARBA00023012"/>
    </source>
</evidence>
<evidence type="ECO:0000313" key="16">
    <source>
        <dbReference type="EMBL" id="PQM51259.1"/>
    </source>
</evidence>
<evidence type="ECO:0000256" key="10">
    <source>
        <dbReference type="ARBA" id="ARBA00022989"/>
    </source>
</evidence>
<gene>
    <name evidence="16" type="ORF">C5U48_15910</name>
</gene>
<dbReference type="EC" id="2.7.13.3" evidence="3"/>
<organism evidence="16 17">
    <name type="scientific">Mycolicibacter virginiensis</name>
    <dbReference type="NCBI Taxonomy" id="1795032"/>
    <lineage>
        <taxon>Bacteria</taxon>
        <taxon>Bacillati</taxon>
        <taxon>Actinomycetota</taxon>
        <taxon>Actinomycetes</taxon>
        <taxon>Mycobacteriales</taxon>
        <taxon>Mycobacteriaceae</taxon>
        <taxon>Mycolicibacter</taxon>
    </lineage>
</organism>
<dbReference type="PANTHER" id="PTHR44936:SF9">
    <property type="entry name" value="SENSOR PROTEIN CREC"/>
    <property type="match status" value="1"/>
</dbReference>
<keyword evidence="13" id="KW-0472">Membrane</keyword>
<dbReference type="SMART" id="SM00304">
    <property type="entry name" value="HAMP"/>
    <property type="match status" value="1"/>
</dbReference>
<dbReference type="Pfam" id="PF02518">
    <property type="entry name" value="HATPase_c"/>
    <property type="match status" value="1"/>
</dbReference>
<feature type="compositionally biased region" description="Polar residues" evidence="12">
    <location>
        <begin position="961"/>
        <end position="970"/>
    </location>
</feature>
<evidence type="ECO:0000256" key="1">
    <source>
        <dbReference type="ARBA" id="ARBA00000085"/>
    </source>
</evidence>
<evidence type="ECO:0000256" key="6">
    <source>
        <dbReference type="ARBA" id="ARBA00022692"/>
    </source>
</evidence>